<dbReference type="InterPro" id="IPR053056">
    <property type="entry name" value="Lipid_Metab_Assoc_Protein"/>
</dbReference>
<feature type="region of interest" description="Disordered" evidence="1">
    <location>
        <begin position="343"/>
        <end position="366"/>
    </location>
</feature>
<name>A0AAV7ZJE6_9EUKA</name>
<dbReference type="InterPro" id="IPR037516">
    <property type="entry name" value="Tripartite_DENN"/>
</dbReference>
<dbReference type="PANTHER" id="PTHR28153:SF1">
    <property type="entry name" value="DUF4484 DOMAIN-CONTAINING PROTEIN"/>
    <property type="match status" value="1"/>
</dbReference>
<evidence type="ECO:0000259" key="2">
    <source>
        <dbReference type="PROSITE" id="PS50211"/>
    </source>
</evidence>
<proteinExistence type="predicted"/>
<dbReference type="Proteomes" id="UP001146793">
    <property type="component" value="Unassembled WGS sequence"/>
</dbReference>
<dbReference type="EMBL" id="JANTQA010000030">
    <property type="protein sequence ID" value="KAJ3440842.1"/>
    <property type="molecule type" value="Genomic_DNA"/>
</dbReference>
<evidence type="ECO:0000313" key="4">
    <source>
        <dbReference type="Proteomes" id="UP001146793"/>
    </source>
</evidence>
<dbReference type="AlphaFoldDB" id="A0AAV7ZJE6"/>
<reference evidence="3" key="1">
    <citation type="submission" date="2022-08" db="EMBL/GenBank/DDBJ databases">
        <title>Novel sulphate-reducing endosymbionts in the free-living metamonad Anaeramoeba.</title>
        <authorList>
            <person name="Jerlstrom-Hultqvist J."/>
            <person name="Cepicka I."/>
            <person name="Gallot-Lavallee L."/>
            <person name="Salas-Leiva D."/>
            <person name="Curtis B.A."/>
            <person name="Zahonova K."/>
            <person name="Pipaliya S."/>
            <person name="Dacks J."/>
            <person name="Roger A.J."/>
        </authorList>
    </citation>
    <scope>NUCLEOTIDE SEQUENCE</scope>
    <source>
        <strain evidence="3">Busselton2</strain>
    </source>
</reference>
<evidence type="ECO:0000313" key="3">
    <source>
        <dbReference type="EMBL" id="KAJ3440842.1"/>
    </source>
</evidence>
<evidence type="ECO:0000256" key="1">
    <source>
        <dbReference type="SAM" id="MobiDB-lite"/>
    </source>
</evidence>
<gene>
    <name evidence="3" type="ORF">M0812_14516</name>
</gene>
<accession>A0AAV7ZJE6</accession>
<dbReference type="Pfam" id="PF09804">
    <property type="entry name" value="DENND11"/>
    <property type="match status" value="1"/>
</dbReference>
<dbReference type="PANTHER" id="PTHR28153">
    <property type="entry name" value="PROTEIN, PUTATIVE-RELATED"/>
    <property type="match status" value="1"/>
</dbReference>
<dbReference type="GO" id="GO:0005811">
    <property type="term" value="C:lipid droplet"/>
    <property type="evidence" value="ECO:0007669"/>
    <property type="project" value="TreeGrafter"/>
</dbReference>
<dbReference type="InterPro" id="IPR018626">
    <property type="entry name" value="LCHN/Anr2"/>
</dbReference>
<organism evidence="3 4">
    <name type="scientific">Anaeramoeba flamelloides</name>
    <dbReference type="NCBI Taxonomy" id="1746091"/>
    <lineage>
        <taxon>Eukaryota</taxon>
        <taxon>Metamonada</taxon>
        <taxon>Anaeramoebidae</taxon>
        <taxon>Anaeramoeba</taxon>
    </lineage>
</organism>
<sequence length="436" mass="51316">MSIYQPLLKNSSLTQIFSEEEEEEEEVSTESEFEFNYDLDEINNKLIAIFYVRFDIRIGNVVEWALPKKLDTDGLEFKALVSSFHQLNEDYVFFKFDKFYGMASLYCEKIEDEEQSKKERGVRMRSLGILSLTYTNLYTHLDFLRKSCSELVYDKKEKFSSQFSHLIEYFEKHQTKTPIDELREIASTIPFQKLQLRHPIATISTFCTYFEQNLFLIWKASHLRLRVLFLSAPPIALLSSRIYTSCLIATFPRFVRIFNRIPKLNPLFYVNLTETEMLQSSKHFIAFSTETIFFDKPDLWDICFQNSTPTISNDLKKSKTLEVTEGDKIRWQTLSKILRKSKALQSKNQNEKKKNMKQYGTSSKSQSLNDNLIKTFRKWNDNLLNFFSRALTNEENITISEIEELGFHKSDRIFLQDLLNVYDIDSIIETKCCGCC</sequence>
<comment type="caution">
    <text evidence="3">The sequence shown here is derived from an EMBL/GenBank/DDBJ whole genome shotgun (WGS) entry which is preliminary data.</text>
</comment>
<protein>
    <submittedName>
        <fullName evidence="3">Protein lchn</fullName>
    </submittedName>
</protein>
<dbReference type="PROSITE" id="PS50211">
    <property type="entry name" value="DENN"/>
    <property type="match status" value="1"/>
</dbReference>
<feature type="domain" description="UDENN" evidence="2">
    <location>
        <begin position="47"/>
        <end position="436"/>
    </location>
</feature>